<protein>
    <submittedName>
        <fullName evidence="1">Uncharacterized protein</fullName>
    </submittedName>
</protein>
<dbReference type="AlphaFoldDB" id="A0A270NNG6"/>
<dbReference type="Proteomes" id="UP000216433">
    <property type="component" value="Unassembled WGS sequence"/>
</dbReference>
<accession>A0A270NNG6</accession>
<gene>
    <name evidence="1" type="ORF">CEK00_03945</name>
</gene>
<reference evidence="1 2" key="1">
    <citation type="submission" date="2017-06" db="EMBL/GenBank/DDBJ databases">
        <title>Genome sequencing and assembly of Stenotrophomonas maltophilia DF07.</title>
        <authorList>
            <person name="Iyer R."/>
        </authorList>
    </citation>
    <scope>NUCLEOTIDE SEQUENCE [LARGE SCALE GENOMIC DNA]</scope>
    <source>
        <strain evidence="1 2">DF07</strain>
    </source>
</reference>
<evidence type="ECO:0000313" key="1">
    <source>
        <dbReference type="EMBL" id="PAM73696.1"/>
    </source>
</evidence>
<proteinExistence type="predicted"/>
<comment type="caution">
    <text evidence="1">The sequence shown here is derived from an EMBL/GenBank/DDBJ whole genome shotgun (WGS) entry which is preliminary data.</text>
</comment>
<organism evidence="1 2">
    <name type="scientific">Stenotrophomonas maltophilia</name>
    <name type="common">Pseudomonas maltophilia</name>
    <name type="synonym">Xanthomonas maltophilia</name>
    <dbReference type="NCBI Taxonomy" id="40324"/>
    <lineage>
        <taxon>Bacteria</taxon>
        <taxon>Pseudomonadati</taxon>
        <taxon>Pseudomonadota</taxon>
        <taxon>Gammaproteobacteria</taxon>
        <taxon>Lysobacterales</taxon>
        <taxon>Lysobacteraceae</taxon>
        <taxon>Stenotrophomonas</taxon>
        <taxon>Stenotrophomonas maltophilia group</taxon>
    </lineage>
</organism>
<evidence type="ECO:0000313" key="2">
    <source>
        <dbReference type="Proteomes" id="UP000216433"/>
    </source>
</evidence>
<dbReference type="RefSeq" id="WP_095377277.1">
    <property type="nucleotide sequence ID" value="NZ_NJGC01000003.1"/>
</dbReference>
<sequence length="556" mass="61249">MLIPTPSGYARLPTFSAVIDGLASGLGIARNKEDALASLGSFGGRIDTYSGSTHRSGLQDRLLDLLAGSNEALRSLVQARLLDAETALTDARSIPLVTEATEAEGLRRFIEVWAAPWIAQMLDAARQHPESVLDSARQLLEAHAASLTGDAMSYLATWKASVKRAIPEGVNAPEFRSTLARLDQRSQRKHSSIEHDLANLRVEMQSSYSSSQELDAAVDAVRRLYLAGMATMRLCAMAAEIIPERDLVALAAGKLLAGRDRDGVSPEEAQQNRIRMYWGYLDPDLNLLKEYHQLGAQVNDLDEANFDKLRADSHAVASSGLLMFVIDYAEGLCHLHHGRNELAQQCLHRVVARADGRQLGKIAADAASILIALRLAGPGPFMFEALNPLLRVRIDNMPQSMEMCIDSIPTPFSDWSPRPEPSFYDSHVMGCVAFFNEITHAPSVSAICNPLQRFDASLQNLITQSRQAGARLSEVGRKRPAIVGTSVKPYQLLRDHLYYRDALFGWSPSDLPGMDAYAMLRAPDQLRLLRFVDPEQFQLDLQAHGLGPWRHSDDPP</sequence>
<name>A0A270NNG6_STEMA</name>
<dbReference type="EMBL" id="NJGC01000003">
    <property type="protein sequence ID" value="PAM73696.1"/>
    <property type="molecule type" value="Genomic_DNA"/>
</dbReference>